<evidence type="ECO:0000313" key="1">
    <source>
        <dbReference type="EMBL" id="KKL07358.1"/>
    </source>
</evidence>
<proteinExistence type="predicted"/>
<dbReference type="EMBL" id="LAZR01043323">
    <property type="protein sequence ID" value="KKL07358.1"/>
    <property type="molecule type" value="Genomic_DNA"/>
</dbReference>
<reference evidence="1" key="1">
    <citation type="journal article" date="2015" name="Nature">
        <title>Complex archaea that bridge the gap between prokaryotes and eukaryotes.</title>
        <authorList>
            <person name="Spang A."/>
            <person name="Saw J.H."/>
            <person name="Jorgensen S.L."/>
            <person name="Zaremba-Niedzwiedzka K."/>
            <person name="Martijn J."/>
            <person name="Lind A.E."/>
            <person name="van Eijk R."/>
            <person name="Schleper C."/>
            <person name="Guy L."/>
            <person name="Ettema T.J."/>
        </authorList>
    </citation>
    <scope>NUCLEOTIDE SEQUENCE</scope>
</reference>
<sequence>MIPKEVSSKILHDAERDLDGIISFYVEARQRVVDAGLSIEGERGTKLRLRNKLLKEILALSGTTDIECPDEATGDPDFATKTRYKWKVSVTLENGGGTLNLDGQPTLSRERCLVLANLLGKTEGVIAQIYAEVQRDYAGYVQEVRQVVE</sequence>
<gene>
    <name evidence="1" type="ORF">LCGC14_2586820</name>
</gene>
<dbReference type="AlphaFoldDB" id="A0A0F9D5K8"/>
<organism evidence="1">
    <name type="scientific">marine sediment metagenome</name>
    <dbReference type="NCBI Taxonomy" id="412755"/>
    <lineage>
        <taxon>unclassified sequences</taxon>
        <taxon>metagenomes</taxon>
        <taxon>ecological metagenomes</taxon>
    </lineage>
</organism>
<comment type="caution">
    <text evidence="1">The sequence shown here is derived from an EMBL/GenBank/DDBJ whole genome shotgun (WGS) entry which is preliminary data.</text>
</comment>
<protein>
    <submittedName>
        <fullName evidence="1">Uncharacterized protein</fullName>
    </submittedName>
</protein>
<name>A0A0F9D5K8_9ZZZZ</name>
<accession>A0A0F9D5K8</accession>